<dbReference type="InterPro" id="IPR017871">
    <property type="entry name" value="ABC_transporter-like_CS"/>
</dbReference>
<dbReference type="PROSITE" id="PS50893">
    <property type="entry name" value="ABC_TRANSPORTER_2"/>
    <property type="match status" value="1"/>
</dbReference>
<dbReference type="GO" id="GO:0140359">
    <property type="term" value="F:ABC-type transporter activity"/>
    <property type="evidence" value="ECO:0007669"/>
    <property type="project" value="InterPro"/>
</dbReference>
<dbReference type="PANTHER" id="PTHR46743:SF2">
    <property type="entry name" value="TEICHOIC ACIDS EXPORT ATP-BINDING PROTEIN TAGH"/>
    <property type="match status" value="1"/>
</dbReference>
<comment type="similarity">
    <text evidence="1">Belongs to the ABC transporter superfamily.</text>
</comment>
<gene>
    <name evidence="6" type="ORF">HUK38_12075</name>
</gene>
<dbReference type="SUPFAM" id="SSF52540">
    <property type="entry name" value="P-loop containing nucleoside triphosphate hydrolases"/>
    <property type="match status" value="1"/>
</dbReference>
<evidence type="ECO:0000256" key="1">
    <source>
        <dbReference type="ARBA" id="ARBA00005417"/>
    </source>
</evidence>
<sequence>MAHIHLTNVHVSFPLYELTGRSLKKRLMASSTGGRIGAEPTAKRTTIVQALEDVTFNFEHGDRVALIGHNGAGKTTLLRVLAGIYEPALGQVNIAGQVAPLFDIGLGMEMEATGYDNILLRGLYLGLTKREIKRQAHDIAEFTELGDFLNLPLRTYSLGMRMRLGFAVSTAIQPDILLLDEGLSAGDAAFMAKANARLKEFWNKAAIIVLASHSERLIRDMCEKAVLIEHGRVVASDTVDKVLAHYRHIRPVQSHEDTPVG</sequence>
<dbReference type="RefSeq" id="WP_182584580.1">
    <property type="nucleotide sequence ID" value="NZ_JABVCQ010000030.1"/>
</dbReference>
<dbReference type="SMART" id="SM00382">
    <property type="entry name" value="AAA"/>
    <property type="match status" value="1"/>
</dbReference>
<dbReference type="Proteomes" id="UP000548632">
    <property type="component" value="Unassembled WGS sequence"/>
</dbReference>
<keyword evidence="3" id="KW-0547">Nucleotide-binding</keyword>
<evidence type="ECO:0000256" key="4">
    <source>
        <dbReference type="ARBA" id="ARBA00022840"/>
    </source>
</evidence>
<keyword evidence="2" id="KW-0813">Transport</keyword>
<comment type="caution">
    <text evidence="6">The sequence shown here is derived from an EMBL/GenBank/DDBJ whole genome shotgun (WGS) entry which is preliminary data.</text>
</comment>
<dbReference type="Pfam" id="PF00005">
    <property type="entry name" value="ABC_tran"/>
    <property type="match status" value="1"/>
</dbReference>
<protein>
    <submittedName>
        <fullName evidence="6">ABC transporter ATP-binding protein</fullName>
    </submittedName>
</protein>
<dbReference type="CDD" id="cd03220">
    <property type="entry name" value="ABC_KpsT_Wzt"/>
    <property type="match status" value="1"/>
</dbReference>
<dbReference type="AlphaFoldDB" id="A0A839HEQ6"/>
<dbReference type="Gene3D" id="3.40.50.300">
    <property type="entry name" value="P-loop containing nucleotide triphosphate hydrolases"/>
    <property type="match status" value="1"/>
</dbReference>
<evidence type="ECO:0000256" key="2">
    <source>
        <dbReference type="ARBA" id="ARBA00022448"/>
    </source>
</evidence>
<dbReference type="InterPro" id="IPR050683">
    <property type="entry name" value="Bact_Polysacc_Export_ATP-bd"/>
</dbReference>
<dbReference type="InterPro" id="IPR027417">
    <property type="entry name" value="P-loop_NTPase"/>
</dbReference>
<dbReference type="PANTHER" id="PTHR46743">
    <property type="entry name" value="TEICHOIC ACIDS EXPORT ATP-BINDING PROTEIN TAGH"/>
    <property type="match status" value="1"/>
</dbReference>
<organism evidence="6 7">
    <name type="scientific">Thiospirillum jenense</name>
    <dbReference type="NCBI Taxonomy" id="1653858"/>
    <lineage>
        <taxon>Bacteria</taxon>
        <taxon>Pseudomonadati</taxon>
        <taxon>Pseudomonadota</taxon>
        <taxon>Gammaproteobacteria</taxon>
        <taxon>Chromatiales</taxon>
        <taxon>Chromatiaceae</taxon>
        <taxon>Thiospirillum</taxon>
    </lineage>
</organism>
<name>A0A839HEQ6_9GAMM</name>
<dbReference type="PROSITE" id="PS00211">
    <property type="entry name" value="ABC_TRANSPORTER_1"/>
    <property type="match status" value="1"/>
</dbReference>
<proteinExistence type="inferred from homology"/>
<feature type="domain" description="ABC transporter" evidence="5">
    <location>
        <begin position="36"/>
        <end position="255"/>
    </location>
</feature>
<evidence type="ECO:0000313" key="6">
    <source>
        <dbReference type="EMBL" id="MBB1126954.1"/>
    </source>
</evidence>
<evidence type="ECO:0000256" key="3">
    <source>
        <dbReference type="ARBA" id="ARBA00022741"/>
    </source>
</evidence>
<dbReference type="InterPro" id="IPR003593">
    <property type="entry name" value="AAA+_ATPase"/>
</dbReference>
<evidence type="ECO:0000259" key="5">
    <source>
        <dbReference type="PROSITE" id="PS50893"/>
    </source>
</evidence>
<dbReference type="GO" id="GO:0016887">
    <property type="term" value="F:ATP hydrolysis activity"/>
    <property type="evidence" value="ECO:0007669"/>
    <property type="project" value="InterPro"/>
</dbReference>
<keyword evidence="7" id="KW-1185">Reference proteome</keyword>
<dbReference type="EMBL" id="JABVCQ010000030">
    <property type="protein sequence ID" value="MBB1126954.1"/>
    <property type="molecule type" value="Genomic_DNA"/>
</dbReference>
<keyword evidence="4 6" id="KW-0067">ATP-binding</keyword>
<evidence type="ECO:0000313" key="7">
    <source>
        <dbReference type="Proteomes" id="UP000548632"/>
    </source>
</evidence>
<dbReference type="InterPro" id="IPR003439">
    <property type="entry name" value="ABC_transporter-like_ATP-bd"/>
</dbReference>
<dbReference type="GO" id="GO:0005524">
    <property type="term" value="F:ATP binding"/>
    <property type="evidence" value="ECO:0007669"/>
    <property type="project" value="UniProtKB-KW"/>
</dbReference>
<reference evidence="6 7" key="1">
    <citation type="journal article" date="2020" name="Arch. Microbiol.">
        <title>The genome sequence of the giant phototrophic gammaproteobacterium Thiospirillum jenense gives insight into its physiological properties and phylogenetic relationships.</title>
        <authorList>
            <person name="Imhoff J.F."/>
            <person name="Meyer T.E."/>
            <person name="Kyndt J.A."/>
        </authorList>
    </citation>
    <scope>NUCLEOTIDE SEQUENCE [LARGE SCALE GENOMIC DNA]</scope>
    <source>
        <strain evidence="6 7">DSM 216</strain>
    </source>
</reference>
<dbReference type="GO" id="GO:0016020">
    <property type="term" value="C:membrane"/>
    <property type="evidence" value="ECO:0007669"/>
    <property type="project" value="InterPro"/>
</dbReference>
<dbReference type="InterPro" id="IPR015860">
    <property type="entry name" value="ABC_transpr_TagH-like"/>
</dbReference>
<accession>A0A839HEQ6</accession>